<dbReference type="PANTHER" id="PTHR33710">
    <property type="entry name" value="BNAC02G09200D PROTEIN"/>
    <property type="match status" value="1"/>
</dbReference>
<protein>
    <submittedName>
        <fullName evidence="1">Uncharacterized protein</fullName>
    </submittedName>
</protein>
<keyword evidence="2" id="KW-1185">Reference proteome</keyword>
<sequence>MKAISKGEKVGVETVKGETVAASSSGFRTGVWWKIGLILSSGISKQCAVPKDSLDFNGFKTFTLDMNDFIDCMENLKVIDHPFIGTLFTCCNMRLESPLFRKLDRVLVNSAWHSCFPVSVVEFLPLDVTNHSLSLVKLKFVISCPLKPFKYCPFWDGHPDFGKIV</sequence>
<proteinExistence type="predicted"/>
<comment type="caution">
    <text evidence="1">The sequence shown here is derived from an EMBL/GenBank/DDBJ whole genome shotgun (WGS) entry which is preliminary data.</text>
</comment>
<evidence type="ECO:0000313" key="1">
    <source>
        <dbReference type="EMBL" id="KAK5776575.1"/>
    </source>
</evidence>
<reference evidence="1 2" key="1">
    <citation type="submission" date="2023-03" db="EMBL/GenBank/DDBJ databases">
        <title>WGS of Gossypium arboreum.</title>
        <authorList>
            <person name="Yu D."/>
        </authorList>
    </citation>
    <scope>NUCLEOTIDE SEQUENCE [LARGE SCALE GENOMIC DNA]</scope>
    <source>
        <tissue evidence="1">Leaf</tissue>
    </source>
</reference>
<accession>A0ABR0MRJ9</accession>
<gene>
    <name evidence="1" type="ORF">PVK06_044535</name>
</gene>
<organism evidence="1 2">
    <name type="scientific">Gossypium arboreum</name>
    <name type="common">Tree cotton</name>
    <name type="synonym">Gossypium nanking</name>
    <dbReference type="NCBI Taxonomy" id="29729"/>
    <lineage>
        <taxon>Eukaryota</taxon>
        <taxon>Viridiplantae</taxon>
        <taxon>Streptophyta</taxon>
        <taxon>Embryophyta</taxon>
        <taxon>Tracheophyta</taxon>
        <taxon>Spermatophyta</taxon>
        <taxon>Magnoliopsida</taxon>
        <taxon>eudicotyledons</taxon>
        <taxon>Gunneridae</taxon>
        <taxon>Pentapetalae</taxon>
        <taxon>rosids</taxon>
        <taxon>malvids</taxon>
        <taxon>Malvales</taxon>
        <taxon>Malvaceae</taxon>
        <taxon>Malvoideae</taxon>
        <taxon>Gossypium</taxon>
    </lineage>
</organism>
<dbReference type="EMBL" id="JARKNE010000012">
    <property type="protein sequence ID" value="KAK5776575.1"/>
    <property type="molecule type" value="Genomic_DNA"/>
</dbReference>
<evidence type="ECO:0000313" key="2">
    <source>
        <dbReference type="Proteomes" id="UP001358586"/>
    </source>
</evidence>
<dbReference type="PANTHER" id="PTHR33710:SF71">
    <property type="entry name" value="ENDONUCLEASE_EXONUCLEASE_PHOSPHATASE DOMAIN-CONTAINING PROTEIN"/>
    <property type="match status" value="1"/>
</dbReference>
<dbReference type="Proteomes" id="UP001358586">
    <property type="component" value="Chromosome 12"/>
</dbReference>
<name>A0ABR0MRJ9_GOSAR</name>